<accession>A0A822XL00</accession>
<comment type="caution">
    <text evidence="2">The sequence shown here is derived from an EMBL/GenBank/DDBJ whole genome shotgun (WGS) entry which is preliminary data.</text>
</comment>
<protein>
    <submittedName>
        <fullName evidence="2">Uncharacterized protein</fullName>
    </submittedName>
</protein>
<dbReference type="Proteomes" id="UP000607653">
    <property type="component" value="Unassembled WGS sequence"/>
</dbReference>
<reference evidence="2 3" key="1">
    <citation type="journal article" date="2020" name="Mol. Biol. Evol.">
        <title>Distinct Expression and Methylation Patterns for Genes with Different Fates following a Single Whole-Genome Duplication in Flowering Plants.</title>
        <authorList>
            <person name="Shi T."/>
            <person name="Rahmani R.S."/>
            <person name="Gugger P.F."/>
            <person name="Wang M."/>
            <person name="Li H."/>
            <person name="Zhang Y."/>
            <person name="Li Z."/>
            <person name="Wang Q."/>
            <person name="Van de Peer Y."/>
            <person name="Marchal K."/>
            <person name="Chen J."/>
        </authorList>
    </citation>
    <scope>NUCLEOTIDE SEQUENCE [LARGE SCALE GENOMIC DNA]</scope>
    <source>
        <tissue evidence="2">Leaf</tissue>
    </source>
</reference>
<evidence type="ECO:0000313" key="3">
    <source>
        <dbReference type="Proteomes" id="UP000607653"/>
    </source>
</evidence>
<evidence type="ECO:0000256" key="1">
    <source>
        <dbReference type="SAM" id="MobiDB-lite"/>
    </source>
</evidence>
<keyword evidence="3" id="KW-1185">Reference proteome</keyword>
<feature type="region of interest" description="Disordered" evidence="1">
    <location>
        <begin position="35"/>
        <end position="56"/>
    </location>
</feature>
<name>A0A822XL00_NELNU</name>
<organism evidence="2 3">
    <name type="scientific">Nelumbo nucifera</name>
    <name type="common">Sacred lotus</name>
    <dbReference type="NCBI Taxonomy" id="4432"/>
    <lineage>
        <taxon>Eukaryota</taxon>
        <taxon>Viridiplantae</taxon>
        <taxon>Streptophyta</taxon>
        <taxon>Embryophyta</taxon>
        <taxon>Tracheophyta</taxon>
        <taxon>Spermatophyta</taxon>
        <taxon>Magnoliopsida</taxon>
        <taxon>Proteales</taxon>
        <taxon>Nelumbonaceae</taxon>
        <taxon>Nelumbo</taxon>
    </lineage>
</organism>
<feature type="compositionally biased region" description="Basic and acidic residues" evidence="1">
    <location>
        <begin position="37"/>
        <end position="50"/>
    </location>
</feature>
<gene>
    <name evidence="2" type="ORF">HUJ06_021079</name>
</gene>
<sequence length="56" mass="6145">MEREAIMLISPSPGQGQGRKYALLSTLNGLLSSSMAEKFHGKEPKRDKESSTLPQI</sequence>
<evidence type="ECO:0000313" key="2">
    <source>
        <dbReference type="EMBL" id="DAD19616.1"/>
    </source>
</evidence>
<proteinExistence type="predicted"/>
<dbReference type="EMBL" id="DUZY01000001">
    <property type="protein sequence ID" value="DAD19616.1"/>
    <property type="molecule type" value="Genomic_DNA"/>
</dbReference>
<dbReference type="AlphaFoldDB" id="A0A822XL00"/>